<keyword evidence="1" id="KW-0808">Transferase</keyword>
<reference evidence="5" key="1">
    <citation type="journal article" date="2019" name="Int. J. Syst. Evol. Microbiol.">
        <title>The Global Catalogue of Microorganisms (GCM) 10K type strain sequencing project: providing services to taxonomists for standard genome sequencing and annotation.</title>
        <authorList>
            <consortium name="The Broad Institute Genomics Platform"/>
            <consortium name="The Broad Institute Genome Sequencing Center for Infectious Disease"/>
            <person name="Wu L."/>
            <person name="Ma J."/>
        </authorList>
    </citation>
    <scope>NUCLEOTIDE SEQUENCE [LARGE SCALE GENOMIC DNA]</scope>
    <source>
        <strain evidence="5">KCTC 22437</strain>
    </source>
</reference>
<dbReference type="RefSeq" id="WP_377182785.1">
    <property type="nucleotide sequence ID" value="NZ_JBHUPD010000001.1"/>
</dbReference>
<evidence type="ECO:0000313" key="4">
    <source>
        <dbReference type="EMBL" id="MFD2871777.1"/>
    </source>
</evidence>
<gene>
    <name evidence="4" type="ORF">ACFS5N_04820</name>
</gene>
<keyword evidence="2" id="KW-0012">Acyltransferase</keyword>
<comment type="caution">
    <text evidence="4">The sequence shown here is derived from an EMBL/GenBank/DDBJ whole genome shotgun (WGS) entry which is preliminary data.</text>
</comment>
<dbReference type="InterPro" id="IPR016039">
    <property type="entry name" value="Thiolase-like"/>
</dbReference>
<dbReference type="CDD" id="cd00827">
    <property type="entry name" value="init_cond_enzymes"/>
    <property type="match status" value="1"/>
</dbReference>
<evidence type="ECO:0000256" key="2">
    <source>
        <dbReference type="ARBA" id="ARBA00023315"/>
    </source>
</evidence>
<dbReference type="SUPFAM" id="SSF53901">
    <property type="entry name" value="Thiolase-like"/>
    <property type="match status" value="2"/>
</dbReference>
<evidence type="ECO:0000256" key="1">
    <source>
        <dbReference type="ARBA" id="ARBA00022679"/>
    </source>
</evidence>
<dbReference type="PANTHER" id="PTHR34069:SF2">
    <property type="entry name" value="BETA-KETOACYL-[ACYL-CARRIER-PROTEIN] SYNTHASE III"/>
    <property type="match status" value="1"/>
</dbReference>
<dbReference type="NCBIfam" id="NF005293">
    <property type="entry name" value="PRK06816.1"/>
    <property type="match status" value="1"/>
</dbReference>
<dbReference type="Pfam" id="PF08541">
    <property type="entry name" value="ACP_syn_III_C"/>
    <property type="match status" value="1"/>
</dbReference>
<proteinExistence type="predicted"/>
<accession>A0ABW5Y8Z8</accession>
<organism evidence="4 5">
    <name type="scientific">Mucilaginibacter ximonensis</name>
    <dbReference type="NCBI Taxonomy" id="538021"/>
    <lineage>
        <taxon>Bacteria</taxon>
        <taxon>Pseudomonadati</taxon>
        <taxon>Bacteroidota</taxon>
        <taxon>Sphingobacteriia</taxon>
        <taxon>Sphingobacteriales</taxon>
        <taxon>Sphingobacteriaceae</taxon>
        <taxon>Mucilaginibacter</taxon>
    </lineage>
</organism>
<evidence type="ECO:0000313" key="5">
    <source>
        <dbReference type="Proteomes" id="UP001597557"/>
    </source>
</evidence>
<dbReference type="EMBL" id="JBHUPD010000001">
    <property type="protein sequence ID" value="MFD2871777.1"/>
    <property type="molecule type" value="Genomic_DNA"/>
</dbReference>
<dbReference type="Proteomes" id="UP001597557">
    <property type="component" value="Unassembled WGS sequence"/>
</dbReference>
<name>A0ABW5Y8Z8_9SPHI</name>
<dbReference type="Gene3D" id="3.40.47.10">
    <property type="match status" value="2"/>
</dbReference>
<feature type="domain" description="Beta-ketoacyl-[acyl-carrier-protein] synthase III C-terminal" evidence="3">
    <location>
        <begin position="284"/>
        <end position="361"/>
    </location>
</feature>
<keyword evidence="5" id="KW-1185">Reference proteome</keyword>
<protein>
    <submittedName>
        <fullName evidence="4">Beta-ketoacyl-ACP synthase III</fullName>
    </submittedName>
</protein>
<sequence>MPVYITNTSKFLPNSPVANDEMEEYLGFINGKPSKSKSIVLRNNGITNRYYALTKGGKPTHTNAQMTAEAVKELFKNDPEKITEVELLSCGTSSPDQMMPSHGVMTHGWLPEMGPIEVVSPSGVCCAGMHSLKFAYLAIKAGEVKSAIATGSERFSGLLVSDVFEEEAHKLIELNANPFISFQKEFLRWMLSDGASAFQLSDEPNKEGLSLSIDWIEGVSYANEMETCMYMGGDKLPDGTLKGFMDYTPEEIMTKSIFSVKQDINILSDNIVPLGGKKIKEIFDKKGLTAKDIDHFLPHISSNFFRSKIYDLVEIYGGGIPYEKWFINLYTVGNVGAASIYLMIDELFHSGKLKKGEKILCLVPESSRFSYMYAMMTVC</sequence>
<evidence type="ECO:0000259" key="3">
    <source>
        <dbReference type="Pfam" id="PF08541"/>
    </source>
</evidence>
<dbReference type="PANTHER" id="PTHR34069">
    <property type="entry name" value="3-OXOACYL-[ACYL-CARRIER-PROTEIN] SYNTHASE 3"/>
    <property type="match status" value="1"/>
</dbReference>
<dbReference type="InterPro" id="IPR013747">
    <property type="entry name" value="ACP_syn_III_C"/>
</dbReference>